<evidence type="ECO:0000256" key="1">
    <source>
        <dbReference type="SAM" id="Phobius"/>
    </source>
</evidence>
<name>A0ABM6JMC1_9GAMM</name>
<reference evidence="2 3" key="1">
    <citation type="submission" date="2017-03" db="EMBL/GenBank/DDBJ databases">
        <title>Genome sequencing of Shewanella japonica KCTC 22435.</title>
        <authorList>
            <person name="Kim K.M."/>
        </authorList>
    </citation>
    <scope>NUCLEOTIDE SEQUENCE [LARGE SCALE GENOMIC DNA]</scope>
    <source>
        <strain evidence="2 3">KCTC 22435</strain>
    </source>
</reference>
<organism evidence="2 3">
    <name type="scientific">Shewanella japonica</name>
    <dbReference type="NCBI Taxonomy" id="93973"/>
    <lineage>
        <taxon>Bacteria</taxon>
        <taxon>Pseudomonadati</taxon>
        <taxon>Pseudomonadota</taxon>
        <taxon>Gammaproteobacteria</taxon>
        <taxon>Alteromonadales</taxon>
        <taxon>Shewanellaceae</taxon>
        <taxon>Shewanella</taxon>
    </lineage>
</organism>
<keyword evidence="1" id="KW-0812">Transmembrane</keyword>
<feature type="transmembrane region" description="Helical" evidence="1">
    <location>
        <begin position="50"/>
        <end position="72"/>
    </location>
</feature>
<gene>
    <name evidence="2" type="ORF">SJ2017_2479</name>
</gene>
<evidence type="ECO:0000313" key="3">
    <source>
        <dbReference type="Proteomes" id="UP000191820"/>
    </source>
</evidence>
<dbReference type="Pfam" id="PF12292">
    <property type="entry name" value="DUF3624"/>
    <property type="match status" value="1"/>
</dbReference>
<sequence length="79" mass="9135">MSCNDCEESIFKQKIGRCRACMMQLTVLSLICWPLWWWNYADNPTLVESIALLFFCIAFSGLLSLHLVVLIYRKLSASE</sequence>
<dbReference type="RefSeq" id="WP_080915986.1">
    <property type="nucleotide sequence ID" value="NZ_CANMJJ010000001.1"/>
</dbReference>
<protein>
    <recommendedName>
        <fullName evidence="4">DUF3624 domain-containing protein</fullName>
    </recommendedName>
</protein>
<evidence type="ECO:0008006" key="4">
    <source>
        <dbReference type="Google" id="ProtNLM"/>
    </source>
</evidence>
<feature type="transmembrane region" description="Helical" evidence="1">
    <location>
        <begin position="20"/>
        <end position="38"/>
    </location>
</feature>
<keyword evidence="1" id="KW-1133">Transmembrane helix</keyword>
<accession>A0ABM6JMC1</accession>
<evidence type="ECO:0000313" key="2">
    <source>
        <dbReference type="EMBL" id="ARD22769.1"/>
    </source>
</evidence>
<proteinExistence type="predicted"/>
<dbReference type="Proteomes" id="UP000191820">
    <property type="component" value="Chromosome"/>
</dbReference>
<keyword evidence="3" id="KW-1185">Reference proteome</keyword>
<dbReference type="InterPro" id="IPR022072">
    <property type="entry name" value="DUF3624"/>
</dbReference>
<dbReference type="EMBL" id="CP020472">
    <property type="protein sequence ID" value="ARD22769.1"/>
    <property type="molecule type" value="Genomic_DNA"/>
</dbReference>
<keyword evidence="1" id="KW-0472">Membrane</keyword>